<evidence type="ECO:0000256" key="5">
    <source>
        <dbReference type="ARBA" id="ARBA00022853"/>
    </source>
</evidence>
<dbReference type="EMBL" id="RWGY01000039">
    <property type="protein sequence ID" value="TVU10211.1"/>
    <property type="molecule type" value="Genomic_DNA"/>
</dbReference>
<dbReference type="InterPro" id="IPR015943">
    <property type="entry name" value="WD40/YVTN_repeat-like_dom_sf"/>
</dbReference>
<evidence type="ECO:0000256" key="7">
    <source>
        <dbReference type="PROSITE-ProRule" id="PRU00221"/>
    </source>
</evidence>
<dbReference type="InterPro" id="IPR019775">
    <property type="entry name" value="WD40_repeat_CS"/>
</dbReference>
<dbReference type="Gene3D" id="2.130.10.10">
    <property type="entry name" value="YVTN repeat-like/Quinoprotein amine dehydrogenase"/>
    <property type="match status" value="1"/>
</dbReference>
<dbReference type="Pfam" id="PF00400">
    <property type="entry name" value="WD40"/>
    <property type="match status" value="5"/>
</dbReference>
<feature type="domain" description="Histone-binding protein RBBP4-like N-terminal" evidence="8">
    <location>
        <begin position="26"/>
        <end position="90"/>
    </location>
</feature>
<evidence type="ECO:0000256" key="6">
    <source>
        <dbReference type="ARBA" id="ARBA00023242"/>
    </source>
</evidence>
<keyword evidence="10" id="KW-1185">Reference proteome</keyword>
<dbReference type="OrthoDB" id="427795at2759"/>
<dbReference type="GO" id="GO:0006325">
    <property type="term" value="P:chromatin organization"/>
    <property type="evidence" value="ECO:0007669"/>
    <property type="project" value="UniProtKB-KW"/>
</dbReference>
<dbReference type="PROSITE" id="PS00678">
    <property type="entry name" value="WD_REPEATS_1"/>
    <property type="match status" value="3"/>
</dbReference>
<dbReference type="PROSITE" id="PS50082">
    <property type="entry name" value="WD_REPEATS_2"/>
    <property type="match status" value="5"/>
</dbReference>
<dbReference type="AlphaFoldDB" id="A0A5J9THP5"/>
<keyword evidence="5" id="KW-0156">Chromatin regulator</keyword>
<evidence type="ECO:0000256" key="3">
    <source>
        <dbReference type="ARBA" id="ARBA00022574"/>
    </source>
</evidence>
<dbReference type="GO" id="GO:0005634">
    <property type="term" value="C:nucleus"/>
    <property type="evidence" value="ECO:0007669"/>
    <property type="project" value="UniProtKB-SubCell"/>
</dbReference>
<dbReference type="InterPro" id="IPR022052">
    <property type="entry name" value="Histone-bd_RBBP4-like_N"/>
</dbReference>
<dbReference type="InterPro" id="IPR020472">
    <property type="entry name" value="WD40_PAC1"/>
</dbReference>
<dbReference type="InterPro" id="IPR036322">
    <property type="entry name" value="WD40_repeat_dom_sf"/>
</dbReference>
<evidence type="ECO:0000256" key="2">
    <source>
        <dbReference type="ARBA" id="ARBA00009341"/>
    </source>
</evidence>
<evidence type="ECO:0000259" key="8">
    <source>
        <dbReference type="Pfam" id="PF12265"/>
    </source>
</evidence>
<feature type="repeat" description="WD" evidence="7">
    <location>
        <begin position="301"/>
        <end position="336"/>
    </location>
</feature>
<keyword evidence="6" id="KW-0539">Nucleus</keyword>
<dbReference type="Pfam" id="PF12265">
    <property type="entry name" value="CAF1C_H4-bd"/>
    <property type="match status" value="1"/>
</dbReference>
<evidence type="ECO:0000256" key="1">
    <source>
        <dbReference type="ARBA" id="ARBA00004123"/>
    </source>
</evidence>
<feature type="repeat" description="WD" evidence="7">
    <location>
        <begin position="214"/>
        <end position="256"/>
    </location>
</feature>
<comment type="similarity">
    <text evidence="2">Belongs to the WD repeat RBAP46/RBAP48/MSI1 family.</text>
</comment>
<dbReference type="Gramene" id="TVU10211">
    <property type="protein sequence ID" value="TVU10211"/>
    <property type="gene ID" value="EJB05_43724"/>
</dbReference>
<sequence length="411" mass="44952">MAGGSSSPASPPRVAAAAAAAMEEMEEYQNWKKNAPVLYDLVISHPLEWPSLTVQWLPSESPSRNHRLVVGTHTSDEAPNNLIILDATLPLPPRLAAAAAASGGAVPAPSVSVSRVAQHRGEVNRARCMPQRPYTVATKTCVDEVHVYHLGDGNGSEKSGADVVLKGHDAEGYGLAWSPMKEGWLLSGSYDKKICLWDLAAGSGAPVLDAHQVFEAHEDLVEDVVWHLKDENIFGSVGDDCKLMMWDLRTNKPEQSIAAHQKEVNSLSFNPFNEWILATASGDATIKLFDLRKLSRSLHTFDSHEGEVFQVEWNPNLATVLASSAADKRVMIWDVNRIGDEQSEEDSNDGPPELLFVHGGHTAKISELAWNPSEKWVVASVAEDNILQIWEMAESIYSDDYSLQDNDCPMA</sequence>
<evidence type="ECO:0000256" key="4">
    <source>
        <dbReference type="ARBA" id="ARBA00022737"/>
    </source>
</evidence>
<comment type="caution">
    <text evidence="9">The sequence shown here is derived from an EMBL/GenBank/DDBJ whole genome shotgun (WGS) entry which is preliminary data.</text>
</comment>
<reference evidence="9 10" key="1">
    <citation type="journal article" date="2019" name="Sci. Rep.">
        <title>A high-quality genome of Eragrostis curvula grass provides insights into Poaceae evolution and supports new strategies to enhance forage quality.</title>
        <authorList>
            <person name="Carballo J."/>
            <person name="Santos B.A.C.M."/>
            <person name="Zappacosta D."/>
            <person name="Garbus I."/>
            <person name="Selva J.P."/>
            <person name="Gallo C.A."/>
            <person name="Diaz A."/>
            <person name="Albertini E."/>
            <person name="Caccamo M."/>
            <person name="Echenique V."/>
        </authorList>
    </citation>
    <scope>NUCLEOTIDE SEQUENCE [LARGE SCALE GENOMIC DNA]</scope>
    <source>
        <strain evidence="10">cv. Victoria</strain>
        <tissue evidence="9">Leaf</tissue>
    </source>
</reference>
<dbReference type="PANTHER" id="PTHR22850">
    <property type="entry name" value="WD40 REPEAT FAMILY"/>
    <property type="match status" value="1"/>
</dbReference>
<feature type="repeat" description="WD" evidence="7">
    <location>
        <begin position="165"/>
        <end position="207"/>
    </location>
</feature>
<dbReference type="InterPro" id="IPR001680">
    <property type="entry name" value="WD40_rpt"/>
</dbReference>
<dbReference type="SUPFAM" id="SSF50978">
    <property type="entry name" value="WD40 repeat-like"/>
    <property type="match status" value="1"/>
</dbReference>
<dbReference type="PROSITE" id="PS50294">
    <property type="entry name" value="WD_REPEATS_REGION"/>
    <property type="match status" value="4"/>
</dbReference>
<keyword evidence="3 7" id="KW-0853">WD repeat</keyword>
<protein>
    <recommendedName>
        <fullName evidence="8">Histone-binding protein RBBP4-like N-terminal domain-containing protein</fullName>
    </recommendedName>
</protein>
<gene>
    <name evidence="9" type="ORF">EJB05_43724</name>
</gene>
<accession>A0A5J9THP5</accession>
<organism evidence="9 10">
    <name type="scientific">Eragrostis curvula</name>
    <name type="common">weeping love grass</name>
    <dbReference type="NCBI Taxonomy" id="38414"/>
    <lineage>
        <taxon>Eukaryota</taxon>
        <taxon>Viridiplantae</taxon>
        <taxon>Streptophyta</taxon>
        <taxon>Embryophyta</taxon>
        <taxon>Tracheophyta</taxon>
        <taxon>Spermatophyta</taxon>
        <taxon>Magnoliopsida</taxon>
        <taxon>Liliopsida</taxon>
        <taxon>Poales</taxon>
        <taxon>Poaceae</taxon>
        <taxon>PACMAD clade</taxon>
        <taxon>Chloridoideae</taxon>
        <taxon>Eragrostideae</taxon>
        <taxon>Eragrostidinae</taxon>
        <taxon>Eragrostis</taxon>
    </lineage>
</organism>
<comment type="subcellular location">
    <subcellularLocation>
        <location evidence="1">Nucleus</location>
    </subcellularLocation>
</comment>
<dbReference type="SMART" id="SM00320">
    <property type="entry name" value="WD40"/>
    <property type="match status" value="5"/>
</dbReference>
<feature type="repeat" description="WD" evidence="7">
    <location>
        <begin position="358"/>
        <end position="392"/>
    </location>
</feature>
<proteinExistence type="inferred from homology"/>
<dbReference type="Proteomes" id="UP000324897">
    <property type="component" value="Chromosome 3"/>
</dbReference>
<evidence type="ECO:0000313" key="9">
    <source>
        <dbReference type="EMBL" id="TVU10211.1"/>
    </source>
</evidence>
<evidence type="ECO:0000313" key="10">
    <source>
        <dbReference type="Proteomes" id="UP000324897"/>
    </source>
</evidence>
<feature type="repeat" description="WD" evidence="7">
    <location>
        <begin position="257"/>
        <end position="292"/>
    </location>
</feature>
<dbReference type="InterPro" id="IPR050459">
    <property type="entry name" value="WD_repeat_RBAP46/RBAP48/MSI1"/>
</dbReference>
<name>A0A5J9THP5_9POAL</name>
<dbReference type="PRINTS" id="PR00320">
    <property type="entry name" value="GPROTEINBRPT"/>
</dbReference>
<keyword evidence="4" id="KW-0677">Repeat</keyword>